<feature type="compositionally biased region" description="Gly residues" evidence="1">
    <location>
        <begin position="1"/>
        <end position="11"/>
    </location>
</feature>
<dbReference type="PROSITE" id="PS51257">
    <property type="entry name" value="PROKAR_LIPOPROTEIN"/>
    <property type="match status" value="1"/>
</dbReference>
<organism evidence="2 3">
    <name type="scientific">Cupriavidus basilensis</name>
    <dbReference type="NCBI Taxonomy" id="68895"/>
    <lineage>
        <taxon>Bacteria</taxon>
        <taxon>Pseudomonadati</taxon>
        <taxon>Pseudomonadota</taxon>
        <taxon>Betaproteobacteria</taxon>
        <taxon>Burkholderiales</taxon>
        <taxon>Burkholderiaceae</taxon>
        <taxon>Cupriavidus</taxon>
    </lineage>
</organism>
<reference evidence="2 3" key="1">
    <citation type="journal article" date="2015" name="Genome Announc.">
        <title>Complete Genome Sequence of Cupriavidus basilensis 4G11, Isolated from the Oak Ridge Field Research Center Site.</title>
        <authorList>
            <person name="Ray J."/>
            <person name="Waters R.J."/>
            <person name="Skerker J.M."/>
            <person name="Kuehl J.V."/>
            <person name="Price M.N."/>
            <person name="Huang J."/>
            <person name="Chakraborty R."/>
            <person name="Arkin A.P."/>
            <person name="Deutschbauer A."/>
        </authorList>
    </citation>
    <scope>NUCLEOTIDE SEQUENCE [LARGE SCALE GENOMIC DNA]</scope>
    <source>
        <strain evidence="2">4G11</strain>
    </source>
</reference>
<keyword evidence="3" id="KW-1185">Reference proteome</keyword>
<dbReference type="KEGG" id="cbw:RR42_s1275"/>
<sequence>MPRSAAGGGPVGPASPIGRRGIQWHPPAGCGCPRLPRQNRLDFASSGI</sequence>
<evidence type="ECO:0000313" key="3">
    <source>
        <dbReference type="Proteomes" id="UP000031843"/>
    </source>
</evidence>
<feature type="region of interest" description="Disordered" evidence="1">
    <location>
        <begin position="1"/>
        <end position="48"/>
    </location>
</feature>
<dbReference type="STRING" id="68895.RR42_s1275"/>
<dbReference type="AlphaFoldDB" id="A0A0C4YIK2"/>
<dbReference type="EMBL" id="CP010537">
    <property type="protein sequence ID" value="AJG22863.1"/>
    <property type="molecule type" value="Genomic_DNA"/>
</dbReference>
<proteinExistence type="predicted"/>
<accession>A0A0C4YIK2</accession>
<dbReference type="Proteomes" id="UP000031843">
    <property type="component" value="Chromosome secondary"/>
</dbReference>
<evidence type="ECO:0000256" key="1">
    <source>
        <dbReference type="SAM" id="MobiDB-lite"/>
    </source>
</evidence>
<gene>
    <name evidence="2" type="ORF">RR42_s1275</name>
</gene>
<protein>
    <submittedName>
        <fullName evidence="2">Uncharacterized protein</fullName>
    </submittedName>
</protein>
<name>A0A0C4YIK2_9BURK</name>
<evidence type="ECO:0000313" key="2">
    <source>
        <dbReference type="EMBL" id="AJG22863.1"/>
    </source>
</evidence>